<dbReference type="InterPro" id="IPR025275">
    <property type="entry name" value="DUF4015"/>
</dbReference>
<dbReference type="EMBL" id="MHMH01000006">
    <property type="protein sequence ID" value="OGZ24715.1"/>
    <property type="molecule type" value="Genomic_DNA"/>
</dbReference>
<dbReference type="PANTHER" id="PTHR43405:SF1">
    <property type="entry name" value="GLYCOSYL HYDROLASE DIGH"/>
    <property type="match status" value="1"/>
</dbReference>
<accession>A0A1G2EG01</accession>
<evidence type="ECO:0000313" key="3">
    <source>
        <dbReference type="Proteomes" id="UP000178647"/>
    </source>
</evidence>
<organism evidence="2 3">
    <name type="scientific">Candidatus Nealsonbacteria bacterium RIFCSPLOWO2_01_FULL_43_32</name>
    <dbReference type="NCBI Taxonomy" id="1801672"/>
    <lineage>
        <taxon>Bacteria</taxon>
        <taxon>Candidatus Nealsoniibacteriota</taxon>
    </lineage>
</organism>
<gene>
    <name evidence="2" type="ORF">A2896_02435</name>
</gene>
<dbReference type="STRING" id="1801672.A2896_02435"/>
<dbReference type="Gene3D" id="3.20.20.80">
    <property type="entry name" value="Glycosidases"/>
    <property type="match status" value="1"/>
</dbReference>
<dbReference type="Proteomes" id="UP000178647">
    <property type="component" value="Unassembled WGS sequence"/>
</dbReference>
<name>A0A1G2EG01_9BACT</name>
<dbReference type="AlphaFoldDB" id="A0A1G2EG01"/>
<dbReference type="Pfam" id="PF13200">
    <property type="entry name" value="DUF4015"/>
    <property type="match status" value="1"/>
</dbReference>
<proteinExistence type="predicted"/>
<sequence>MSVRATLIILLFATLLALIAGGIFIYKYRPTTAYVPSQPVIKNEEVVLAESTTTPLDIAVQELLEKSAEVIAQTQKFIQEIQTAKEKSSKVRGVYLNEFIANSQTPIASKTRQDIVKLLDETGLNSVVIDIKEAYGPNLSLSLKTFINELHRKDAWVIARIVVFRDASLTNEKPHWYLTTTTDATSTDSGQATSTMVLWQDNASQYWLDPKNEEVRNYLIEFSKKAVDYGFDELQFDYIRYPDDYDEVTGQEKIAWIGDFFAKLSQSLREYKPSVILSVDIFGYVATQFQSYEIGQRLVDAGRYFDYLSFMLYPSHFYGGFRVPADSARQLPALYFPYQDETTTSTAHLVSNNPYNVIFRSVLQAYDYFALFGLPAKIRPWLQDFNLKADTERGIFYDAEKIKAQIQAAEDAGTAGWLLWNSANIYTNIFI</sequence>
<dbReference type="SUPFAM" id="SSF51445">
    <property type="entry name" value="(Trans)glycosidases"/>
    <property type="match status" value="1"/>
</dbReference>
<reference evidence="2 3" key="1">
    <citation type="journal article" date="2016" name="Nat. Commun.">
        <title>Thousands of microbial genomes shed light on interconnected biogeochemical processes in an aquifer system.</title>
        <authorList>
            <person name="Anantharaman K."/>
            <person name="Brown C.T."/>
            <person name="Hug L.A."/>
            <person name="Sharon I."/>
            <person name="Castelle C.J."/>
            <person name="Probst A.J."/>
            <person name="Thomas B.C."/>
            <person name="Singh A."/>
            <person name="Wilkins M.J."/>
            <person name="Karaoz U."/>
            <person name="Brodie E.L."/>
            <person name="Williams K.H."/>
            <person name="Hubbard S.S."/>
            <person name="Banfield J.F."/>
        </authorList>
    </citation>
    <scope>NUCLEOTIDE SEQUENCE [LARGE SCALE GENOMIC DNA]</scope>
</reference>
<dbReference type="PANTHER" id="PTHR43405">
    <property type="entry name" value="GLYCOSYL HYDROLASE DIGH"/>
    <property type="match status" value="1"/>
</dbReference>
<protein>
    <recommendedName>
        <fullName evidence="1">DUF4015 domain-containing protein</fullName>
    </recommendedName>
</protein>
<evidence type="ECO:0000259" key="1">
    <source>
        <dbReference type="Pfam" id="PF13200"/>
    </source>
</evidence>
<comment type="caution">
    <text evidence="2">The sequence shown here is derived from an EMBL/GenBank/DDBJ whole genome shotgun (WGS) entry which is preliminary data.</text>
</comment>
<dbReference type="InterPro" id="IPR017853">
    <property type="entry name" value="GH"/>
</dbReference>
<evidence type="ECO:0000313" key="2">
    <source>
        <dbReference type="EMBL" id="OGZ24715.1"/>
    </source>
</evidence>
<dbReference type="InterPro" id="IPR052177">
    <property type="entry name" value="Divisome_Glycosyl_Hydrolase"/>
</dbReference>
<feature type="domain" description="DUF4015" evidence="1">
    <location>
        <begin position="109"/>
        <end position="426"/>
    </location>
</feature>